<name>A3HRR6_9BACT</name>
<dbReference type="PANTHER" id="PTHR23416:SF78">
    <property type="entry name" value="LIPOPOLYSACCHARIDE BIOSYNTHESIS O-ACETYL TRANSFERASE WBBJ-RELATED"/>
    <property type="match status" value="1"/>
</dbReference>
<accession>A3HRR6</accession>
<keyword evidence="2" id="KW-0677">Repeat</keyword>
<dbReference type="InterPro" id="IPR001451">
    <property type="entry name" value="Hexapep"/>
</dbReference>
<dbReference type="STRING" id="388413.ALPR1_09975"/>
<keyword evidence="3" id="KW-0012">Acyltransferase</keyword>
<dbReference type="Proteomes" id="UP000003919">
    <property type="component" value="Chromosome"/>
</dbReference>
<sequence length="169" mass="18449">MKKISLLLYYLFASNFPSYWWPGGPLFNTIRIALLRNVIGIGIGNKIQKGIYVGSGNGVKIGNNCQINERVRLDNVEIGNNVMIARECIVLGKTHLNSDVDVPMADQGRSEAFTSYIEDDVWLGLRVIVMPGVRIGKGSIVGAGAVVTKDIPAFTIWGGVPAKFIKSRI</sequence>
<dbReference type="Pfam" id="PF00132">
    <property type="entry name" value="Hexapep"/>
    <property type="match status" value="1"/>
</dbReference>
<dbReference type="GO" id="GO:0016746">
    <property type="term" value="F:acyltransferase activity"/>
    <property type="evidence" value="ECO:0007669"/>
    <property type="project" value="UniProtKB-KW"/>
</dbReference>
<dbReference type="EMBL" id="AAXU02000001">
    <property type="protein sequence ID" value="EAZ82534.1"/>
    <property type="molecule type" value="Genomic_DNA"/>
</dbReference>
<keyword evidence="1" id="KW-0808">Transferase</keyword>
<dbReference type="RefSeq" id="WP_008200216.1">
    <property type="nucleotide sequence ID" value="NZ_CM001023.1"/>
</dbReference>
<dbReference type="InterPro" id="IPR011004">
    <property type="entry name" value="Trimer_LpxA-like_sf"/>
</dbReference>
<dbReference type="AlphaFoldDB" id="A3HRR6"/>
<dbReference type="PANTHER" id="PTHR23416">
    <property type="entry name" value="SIALIC ACID SYNTHASE-RELATED"/>
    <property type="match status" value="1"/>
</dbReference>
<dbReference type="InterPro" id="IPR051159">
    <property type="entry name" value="Hexapeptide_acetyltransf"/>
</dbReference>
<reference evidence="4 5" key="1">
    <citation type="journal article" date="2011" name="J. Bacteriol.">
        <title>Complete genome sequence of Algoriphagus sp. PR1, bacterial prey of a colony-forming choanoflagellate.</title>
        <authorList>
            <person name="Alegado R.A."/>
            <person name="Ferriera S."/>
            <person name="Nusbaum C."/>
            <person name="Young S.K."/>
            <person name="Zeng Q."/>
            <person name="Imamovic A."/>
            <person name="Fairclough S.R."/>
            <person name="King N."/>
        </authorList>
    </citation>
    <scope>NUCLEOTIDE SEQUENCE [LARGE SCALE GENOMIC DNA]</scope>
    <source>
        <strain evidence="4 5">PR1</strain>
    </source>
</reference>
<dbReference type="eggNOG" id="COG0110">
    <property type="taxonomic scope" value="Bacteria"/>
</dbReference>
<evidence type="ECO:0000256" key="2">
    <source>
        <dbReference type="ARBA" id="ARBA00022737"/>
    </source>
</evidence>
<organism evidence="4 5">
    <name type="scientific">Algoriphagus machipongonensis</name>
    <dbReference type="NCBI Taxonomy" id="388413"/>
    <lineage>
        <taxon>Bacteria</taxon>
        <taxon>Pseudomonadati</taxon>
        <taxon>Bacteroidota</taxon>
        <taxon>Cytophagia</taxon>
        <taxon>Cytophagales</taxon>
        <taxon>Cyclobacteriaceae</taxon>
        <taxon>Algoriphagus</taxon>
    </lineage>
</organism>
<evidence type="ECO:0000256" key="3">
    <source>
        <dbReference type="ARBA" id="ARBA00023315"/>
    </source>
</evidence>
<dbReference type="HOGENOM" id="CLU_051638_7_3_10"/>
<proteinExistence type="predicted"/>
<dbReference type="SUPFAM" id="SSF51161">
    <property type="entry name" value="Trimeric LpxA-like enzymes"/>
    <property type="match status" value="1"/>
</dbReference>
<dbReference type="PROSITE" id="PS00101">
    <property type="entry name" value="HEXAPEP_TRANSFERASES"/>
    <property type="match status" value="1"/>
</dbReference>
<dbReference type="InterPro" id="IPR018357">
    <property type="entry name" value="Hexapep_transf_CS"/>
</dbReference>
<dbReference type="EMBL" id="CM001023">
    <property type="protein sequence ID" value="EAZ82534.1"/>
    <property type="molecule type" value="Genomic_DNA"/>
</dbReference>
<comment type="caution">
    <text evidence="4">The sequence shown here is derived from an EMBL/GenBank/DDBJ whole genome shotgun (WGS) entry which is preliminary data.</text>
</comment>
<protein>
    <submittedName>
        <fullName evidence="4">Acetyltransferase, CysE/LacA/LpxA/NodL family</fullName>
    </submittedName>
</protein>
<evidence type="ECO:0000313" key="5">
    <source>
        <dbReference type="Proteomes" id="UP000003919"/>
    </source>
</evidence>
<evidence type="ECO:0000313" key="4">
    <source>
        <dbReference type="EMBL" id="EAZ82534.1"/>
    </source>
</evidence>
<gene>
    <name evidence="4" type="ORF">ALPR1_09975</name>
</gene>
<keyword evidence="5" id="KW-1185">Reference proteome</keyword>
<dbReference type="OrthoDB" id="9814490at2"/>
<dbReference type="Gene3D" id="2.160.10.10">
    <property type="entry name" value="Hexapeptide repeat proteins"/>
    <property type="match status" value="1"/>
</dbReference>
<dbReference type="CDD" id="cd04647">
    <property type="entry name" value="LbH_MAT_like"/>
    <property type="match status" value="1"/>
</dbReference>
<evidence type="ECO:0000256" key="1">
    <source>
        <dbReference type="ARBA" id="ARBA00022679"/>
    </source>
</evidence>